<proteinExistence type="inferred from homology"/>
<dbReference type="AlphaFoldDB" id="A0A8G2BEG8"/>
<keyword evidence="8" id="KW-1185">Reference proteome</keyword>
<organism evidence="7 8">
    <name type="scientific">Thalassobaculum litoreum DSM 18839</name>
    <dbReference type="NCBI Taxonomy" id="1123362"/>
    <lineage>
        <taxon>Bacteria</taxon>
        <taxon>Pseudomonadati</taxon>
        <taxon>Pseudomonadota</taxon>
        <taxon>Alphaproteobacteria</taxon>
        <taxon>Rhodospirillales</taxon>
        <taxon>Thalassobaculaceae</taxon>
        <taxon>Thalassobaculum</taxon>
    </lineage>
</organism>
<gene>
    <name evidence="7" type="ORF">SAMN05660686_00119</name>
</gene>
<dbReference type="RefSeq" id="WP_028793051.1">
    <property type="nucleotide sequence ID" value="NZ_FNBW01000001.1"/>
</dbReference>
<dbReference type="InterPro" id="IPR051323">
    <property type="entry name" value="AtsK-like"/>
</dbReference>
<protein>
    <submittedName>
        <fullName evidence="7">Taurine dioxygenase</fullName>
    </submittedName>
</protein>
<keyword evidence="3 7" id="KW-0223">Dioxygenase</keyword>
<accession>A0A8G2BEG8</accession>
<sequence length="335" mass="36864">MSKLDLQPLAGANFGRHVRVTGATTDAEVIEALEAEADTLLSAFYDGHGFMLLTGLDSMARDPSQLVRLSRLFGPEVEDYTKTGMILDRVHKEVPEILVISNAAPMNQKPPARPEPALTADGKLPVQFPHRRGWHTDQSYRRPPPDISLFYCVHPAPIDQAQTLYADGISAYEALSDAMKARIDGMEALHVQPGTGRAELAVKAGETPKPLGPLQQPQRQPIVRVHPVTGQKALYLCESGQLDWIEGPIVGLEKGVDGDGARLVYELMSHFTSAPYAYVQEWRAGDLVIYDNRCTIHSATWFDGDATDRVMWRTTVRGNPGPEYADETPSWLPAA</sequence>
<dbReference type="Pfam" id="PF02668">
    <property type="entry name" value="TauD"/>
    <property type="match status" value="1"/>
</dbReference>
<dbReference type="Proteomes" id="UP000198615">
    <property type="component" value="Unassembled WGS sequence"/>
</dbReference>
<evidence type="ECO:0000259" key="6">
    <source>
        <dbReference type="Pfam" id="PF02668"/>
    </source>
</evidence>
<evidence type="ECO:0000256" key="2">
    <source>
        <dbReference type="ARBA" id="ARBA00022723"/>
    </source>
</evidence>
<evidence type="ECO:0000256" key="3">
    <source>
        <dbReference type="ARBA" id="ARBA00022964"/>
    </source>
</evidence>
<dbReference type="InterPro" id="IPR003819">
    <property type="entry name" value="TauD/TfdA-like"/>
</dbReference>
<evidence type="ECO:0000256" key="5">
    <source>
        <dbReference type="ARBA" id="ARBA00023004"/>
    </source>
</evidence>
<dbReference type="GO" id="GO:0005737">
    <property type="term" value="C:cytoplasm"/>
    <property type="evidence" value="ECO:0007669"/>
    <property type="project" value="TreeGrafter"/>
</dbReference>
<dbReference type="PANTHER" id="PTHR30468:SF1">
    <property type="entry name" value="ALPHA-KETOGLUTARATE-DEPENDENT SULFONATE DIOXYGENASE"/>
    <property type="match status" value="1"/>
</dbReference>
<evidence type="ECO:0000313" key="7">
    <source>
        <dbReference type="EMBL" id="SDF06816.1"/>
    </source>
</evidence>
<dbReference type="PANTHER" id="PTHR30468">
    <property type="entry name" value="ALPHA-KETOGLUTARATE-DEPENDENT SULFONATE DIOXYGENASE"/>
    <property type="match status" value="1"/>
</dbReference>
<dbReference type="InterPro" id="IPR042098">
    <property type="entry name" value="TauD-like_sf"/>
</dbReference>
<evidence type="ECO:0000313" key="8">
    <source>
        <dbReference type="Proteomes" id="UP000198615"/>
    </source>
</evidence>
<dbReference type="GO" id="GO:0000908">
    <property type="term" value="F:taurine dioxygenase activity"/>
    <property type="evidence" value="ECO:0007669"/>
    <property type="project" value="TreeGrafter"/>
</dbReference>
<comment type="similarity">
    <text evidence="1">Belongs to the TfdA dioxygenase family.</text>
</comment>
<evidence type="ECO:0000256" key="1">
    <source>
        <dbReference type="ARBA" id="ARBA00005896"/>
    </source>
</evidence>
<name>A0A8G2BEG8_9PROT</name>
<reference evidence="7 8" key="1">
    <citation type="submission" date="2016-10" db="EMBL/GenBank/DDBJ databases">
        <authorList>
            <person name="Varghese N."/>
            <person name="Submissions S."/>
        </authorList>
    </citation>
    <scope>NUCLEOTIDE SEQUENCE [LARGE SCALE GENOMIC DNA]</scope>
    <source>
        <strain evidence="7 8">DSM 18839</strain>
    </source>
</reference>
<dbReference type="GO" id="GO:0006790">
    <property type="term" value="P:sulfur compound metabolic process"/>
    <property type="evidence" value="ECO:0007669"/>
    <property type="project" value="TreeGrafter"/>
</dbReference>
<comment type="caution">
    <text evidence="7">The sequence shown here is derived from an EMBL/GenBank/DDBJ whole genome shotgun (WGS) entry which is preliminary data.</text>
</comment>
<keyword evidence="5" id="KW-0408">Iron</keyword>
<evidence type="ECO:0000256" key="4">
    <source>
        <dbReference type="ARBA" id="ARBA00023002"/>
    </source>
</evidence>
<dbReference type="EMBL" id="FNBW01000001">
    <property type="protein sequence ID" value="SDF06816.1"/>
    <property type="molecule type" value="Genomic_DNA"/>
</dbReference>
<dbReference type="Gene3D" id="3.60.130.10">
    <property type="entry name" value="Clavaminate synthase-like"/>
    <property type="match status" value="1"/>
</dbReference>
<dbReference type="OrthoDB" id="7346227at2"/>
<dbReference type="SUPFAM" id="SSF51197">
    <property type="entry name" value="Clavaminate synthase-like"/>
    <property type="match status" value="1"/>
</dbReference>
<keyword evidence="2" id="KW-0479">Metal-binding</keyword>
<keyword evidence="4" id="KW-0560">Oxidoreductase</keyword>
<feature type="domain" description="TauD/TfdA-like" evidence="6">
    <location>
        <begin position="26"/>
        <end position="315"/>
    </location>
</feature>
<dbReference type="GO" id="GO:0046872">
    <property type="term" value="F:metal ion binding"/>
    <property type="evidence" value="ECO:0007669"/>
    <property type="project" value="UniProtKB-KW"/>
</dbReference>